<organism evidence="1">
    <name type="scientific">mine drainage metagenome</name>
    <dbReference type="NCBI Taxonomy" id="410659"/>
    <lineage>
        <taxon>unclassified sequences</taxon>
        <taxon>metagenomes</taxon>
        <taxon>ecological metagenomes</taxon>
    </lineage>
</organism>
<dbReference type="AlphaFoldDB" id="E6PIM0"/>
<name>E6PIM0_9ZZZZ</name>
<accession>E6PIM0</accession>
<reference evidence="1" key="1">
    <citation type="submission" date="2009-10" db="EMBL/GenBank/DDBJ databases">
        <title>Diversity of trophic interactions inside an arsenic-rich microbial ecosystem.</title>
        <authorList>
            <person name="Bertin P.N."/>
            <person name="Heinrich-Salmeron A."/>
            <person name="Pelletier E."/>
            <person name="Goulhen-Chollet F."/>
            <person name="Arsene-Ploetze F."/>
            <person name="Gallien S."/>
            <person name="Calteau A."/>
            <person name="Vallenet D."/>
            <person name="Casiot C."/>
            <person name="Chane-Woon-Ming B."/>
            <person name="Giloteaux L."/>
            <person name="Barakat M."/>
            <person name="Bonnefoy V."/>
            <person name="Bruneel O."/>
            <person name="Chandler M."/>
            <person name="Cleiss J."/>
            <person name="Duran R."/>
            <person name="Elbaz-Poulichet F."/>
            <person name="Fonknechten N."/>
            <person name="Lauga B."/>
            <person name="Mornico D."/>
            <person name="Ortet P."/>
            <person name="Schaeffer C."/>
            <person name="Siguier P."/>
            <person name="Alexander Thil Smith A."/>
            <person name="Van Dorsselaer A."/>
            <person name="Weissenbach J."/>
            <person name="Medigue C."/>
            <person name="Le Paslier D."/>
        </authorList>
    </citation>
    <scope>NUCLEOTIDE SEQUENCE</scope>
</reference>
<protein>
    <submittedName>
        <fullName evidence="1">Uncharacterized protein</fullName>
    </submittedName>
</protein>
<comment type="caution">
    <text evidence="1">The sequence shown here is derived from an EMBL/GenBank/DDBJ whole genome shotgun (WGS) entry which is preliminary data.</text>
</comment>
<proteinExistence type="predicted"/>
<sequence length="49" mass="5728">MTGDERADLRREMLALYVTIARDPGQPTLIRMQAARHLIERLDNPFDLF</sequence>
<dbReference type="EMBL" id="CABL01000019">
    <property type="protein sequence ID" value="CBH76310.1"/>
    <property type="molecule type" value="Genomic_DNA"/>
</dbReference>
<gene>
    <name evidence="1" type="ORF">CARN1_0790</name>
</gene>
<evidence type="ECO:0000313" key="1">
    <source>
        <dbReference type="EMBL" id="CBH76310.1"/>
    </source>
</evidence>